<evidence type="ECO:0000256" key="1">
    <source>
        <dbReference type="SAM" id="MobiDB-lite"/>
    </source>
</evidence>
<gene>
    <name evidence="2" type="primary">Vigan.UMG072000</name>
    <name evidence="2" type="ORF">VIGAN_UM072000</name>
</gene>
<name>A0A0S3TDX1_PHAAN</name>
<protein>
    <submittedName>
        <fullName evidence="2">Uncharacterized protein</fullName>
    </submittedName>
</protein>
<dbReference type="EMBL" id="AP015235">
    <property type="protein sequence ID" value="BAU03305.1"/>
    <property type="molecule type" value="Genomic_DNA"/>
</dbReference>
<dbReference type="AlphaFoldDB" id="A0A0S3TDX1"/>
<organism evidence="2">
    <name type="scientific">Vigna angularis var. angularis</name>
    <dbReference type="NCBI Taxonomy" id="157739"/>
    <lineage>
        <taxon>Eukaryota</taxon>
        <taxon>Viridiplantae</taxon>
        <taxon>Streptophyta</taxon>
        <taxon>Embryophyta</taxon>
        <taxon>Tracheophyta</taxon>
        <taxon>Spermatophyta</taxon>
        <taxon>Magnoliopsida</taxon>
        <taxon>eudicotyledons</taxon>
        <taxon>Gunneridae</taxon>
        <taxon>Pentapetalae</taxon>
        <taxon>rosids</taxon>
        <taxon>fabids</taxon>
        <taxon>Fabales</taxon>
        <taxon>Fabaceae</taxon>
        <taxon>Papilionoideae</taxon>
        <taxon>50 kb inversion clade</taxon>
        <taxon>NPAAA clade</taxon>
        <taxon>indigoferoid/millettioid clade</taxon>
        <taxon>Phaseoleae</taxon>
        <taxon>Vigna</taxon>
    </lineage>
</organism>
<evidence type="ECO:0000313" key="2">
    <source>
        <dbReference type="EMBL" id="BAU03305.1"/>
    </source>
</evidence>
<reference evidence="2" key="1">
    <citation type="journal article" date="2015" name="Sci. Rep.">
        <title>The power of single molecule real-time sequencing technology in the de novo assembly of a eukaryotic genome.</title>
        <authorList>
            <person name="Sakai H."/>
            <person name="Naito K."/>
            <person name="Ogiso-Tanaka E."/>
            <person name="Takahashi Y."/>
            <person name="Iseki K."/>
            <person name="Muto C."/>
            <person name="Satou K."/>
            <person name="Teruya K."/>
            <person name="Shiroma A."/>
            <person name="Shimoji M."/>
            <person name="Hirano T."/>
            <person name="Itoh T."/>
            <person name="Kaga A."/>
            <person name="Tomooka N."/>
        </authorList>
    </citation>
    <scope>NUCLEOTIDE SEQUENCE</scope>
</reference>
<feature type="region of interest" description="Disordered" evidence="1">
    <location>
        <begin position="1"/>
        <end position="21"/>
    </location>
</feature>
<proteinExistence type="predicted"/>
<sequence length="83" mass="9296">MRGAVPPSKMLDTPTSTRDASKRAVTPLLFSWTRVAKWKKVWVVLLHFTPCSASKCCYVHPIVVLDVEAPSRGRPCALLQLFE</sequence>
<accession>A0A0S3TDX1</accession>